<dbReference type="Proteomes" id="UP000460272">
    <property type="component" value="Unassembled WGS sequence"/>
</dbReference>
<feature type="region of interest" description="Disordered" evidence="1">
    <location>
        <begin position="197"/>
        <end position="255"/>
    </location>
</feature>
<gene>
    <name evidence="3" type="ORF">EAS64_22580</name>
</gene>
<keyword evidence="4" id="KW-1185">Reference proteome</keyword>
<sequence length="255" mass="24704">MTATSASASLKREYGIVLLVGAVGAVVVLLAVRQRWAQAVFTMPKPLSPETVNVSGADLVPLAGALALAALAGLAAVIATRGVARRVAGVLLALFGAGAGAAIMTSVTAATVVSVAASKVASPESAAVSGAAGSTTSGTSGSGALVVTGSTGHAIMTGTPWHVAVLIGALLIFLAGLATALRGTDWPVMSARYDAPGGHQAGGSAADEASGAARPHGGARSADSASMWESLSGGEDPTEDDQAGTAKAPDAKPAR</sequence>
<evidence type="ECO:0008006" key="5">
    <source>
        <dbReference type="Google" id="ProtNLM"/>
    </source>
</evidence>
<organism evidence="3 4">
    <name type="scientific">Trebonia kvetii</name>
    <dbReference type="NCBI Taxonomy" id="2480626"/>
    <lineage>
        <taxon>Bacteria</taxon>
        <taxon>Bacillati</taxon>
        <taxon>Actinomycetota</taxon>
        <taxon>Actinomycetes</taxon>
        <taxon>Streptosporangiales</taxon>
        <taxon>Treboniaceae</taxon>
        <taxon>Trebonia</taxon>
    </lineage>
</organism>
<evidence type="ECO:0000256" key="2">
    <source>
        <dbReference type="SAM" id="Phobius"/>
    </source>
</evidence>
<protein>
    <recommendedName>
        <fullName evidence="5">TIGR02234 family membrane protein</fullName>
    </recommendedName>
</protein>
<feature type="transmembrane region" description="Helical" evidence="2">
    <location>
        <begin position="161"/>
        <end position="181"/>
    </location>
</feature>
<dbReference type="InterPro" id="IPR019051">
    <property type="entry name" value="Trp_biosyn_TM_oprn/chp"/>
</dbReference>
<proteinExistence type="predicted"/>
<dbReference type="EMBL" id="RPFW01000004">
    <property type="protein sequence ID" value="TVZ03222.1"/>
    <property type="molecule type" value="Genomic_DNA"/>
</dbReference>
<keyword evidence="2" id="KW-1133">Transmembrane helix</keyword>
<keyword evidence="2" id="KW-0472">Membrane</keyword>
<dbReference type="RefSeq" id="WP_145855780.1">
    <property type="nucleotide sequence ID" value="NZ_RPFW01000004.1"/>
</dbReference>
<evidence type="ECO:0000256" key="1">
    <source>
        <dbReference type="SAM" id="MobiDB-lite"/>
    </source>
</evidence>
<evidence type="ECO:0000313" key="3">
    <source>
        <dbReference type="EMBL" id="TVZ03222.1"/>
    </source>
</evidence>
<dbReference type="AlphaFoldDB" id="A0A6P2BVU4"/>
<dbReference type="Pfam" id="PF09534">
    <property type="entry name" value="Trp_oprn_chp"/>
    <property type="match status" value="1"/>
</dbReference>
<feature type="transmembrane region" description="Helical" evidence="2">
    <location>
        <begin position="59"/>
        <end position="79"/>
    </location>
</feature>
<accession>A0A6P2BVU4</accession>
<feature type="transmembrane region" description="Helical" evidence="2">
    <location>
        <begin position="91"/>
        <end position="117"/>
    </location>
</feature>
<feature type="compositionally biased region" description="Low complexity" evidence="1">
    <location>
        <begin position="202"/>
        <end position="213"/>
    </location>
</feature>
<comment type="caution">
    <text evidence="3">The sequence shown here is derived from an EMBL/GenBank/DDBJ whole genome shotgun (WGS) entry which is preliminary data.</text>
</comment>
<keyword evidence="2" id="KW-0812">Transmembrane</keyword>
<feature type="transmembrane region" description="Helical" evidence="2">
    <location>
        <begin position="14"/>
        <end position="32"/>
    </location>
</feature>
<reference evidence="3 4" key="1">
    <citation type="submission" date="2018-11" db="EMBL/GenBank/DDBJ databases">
        <title>Trebonia kvetii gen.nov., sp.nov., a novel acidophilic actinobacterium, and proposal of the new actinobacterial family Treboniaceae fam. nov.</title>
        <authorList>
            <person name="Rapoport D."/>
            <person name="Sagova-Mareckova M."/>
            <person name="Sedlacek I."/>
            <person name="Provaznik J."/>
            <person name="Kralova S."/>
            <person name="Pavlinic D."/>
            <person name="Benes V."/>
            <person name="Kopecky J."/>
        </authorList>
    </citation>
    <scope>NUCLEOTIDE SEQUENCE [LARGE SCALE GENOMIC DNA]</scope>
    <source>
        <strain evidence="3 4">15Tr583</strain>
    </source>
</reference>
<name>A0A6P2BVU4_9ACTN</name>
<evidence type="ECO:0000313" key="4">
    <source>
        <dbReference type="Proteomes" id="UP000460272"/>
    </source>
</evidence>